<evidence type="ECO:0000256" key="2">
    <source>
        <dbReference type="ARBA" id="ARBA00012230"/>
    </source>
</evidence>
<dbReference type="GO" id="GO:0046314">
    <property type="term" value="P:phosphocreatine biosynthetic process"/>
    <property type="evidence" value="ECO:0007669"/>
    <property type="project" value="InterPro"/>
</dbReference>
<feature type="binding site" evidence="8">
    <location>
        <begin position="322"/>
        <end position="327"/>
    </location>
    <ligand>
        <name>ATP</name>
        <dbReference type="ChEBI" id="CHEBI:30616"/>
    </ligand>
</feature>
<dbReference type="InterPro" id="IPR000749">
    <property type="entry name" value="ATP-guanido_PTrfase"/>
</dbReference>
<evidence type="ECO:0000313" key="12">
    <source>
        <dbReference type="Proteomes" id="UP000695007"/>
    </source>
</evidence>
<dbReference type="CDD" id="cd07932">
    <property type="entry name" value="arginine_kinase_like"/>
    <property type="match status" value="1"/>
</dbReference>
<evidence type="ECO:0000256" key="8">
    <source>
        <dbReference type="PROSITE-ProRule" id="PRU00843"/>
    </source>
</evidence>
<dbReference type="PROSITE" id="PS51509">
    <property type="entry name" value="PHOSPHAGEN_KINASE_N"/>
    <property type="match status" value="1"/>
</dbReference>
<feature type="binding site" evidence="8">
    <location>
        <position position="242"/>
    </location>
    <ligand>
        <name>ATP</name>
        <dbReference type="ChEBI" id="CHEBI:30616"/>
    </ligand>
</feature>
<evidence type="ECO:0000256" key="5">
    <source>
        <dbReference type="ARBA" id="ARBA00022777"/>
    </source>
</evidence>
<dbReference type="InterPro" id="IPR022413">
    <property type="entry name" value="ATP-guanido_PTrfase_N"/>
</dbReference>
<dbReference type="InterPro" id="IPR022414">
    <property type="entry name" value="ATP-guanido_PTrfase_cat"/>
</dbReference>
<keyword evidence="5 8" id="KW-0418">Kinase</keyword>
<dbReference type="InterPro" id="IPR022415">
    <property type="entry name" value="ATP-guanido_PTrfase_AS"/>
</dbReference>
<evidence type="ECO:0000256" key="3">
    <source>
        <dbReference type="ARBA" id="ARBA00022679"/>
    </source>
</evidence>
<feature type="binding site" evidence="8">
    <location>
        <position position="198"/>
    </location>
    <ligand>
        <name>ATP</name>
        <dbReference type="ChEBI" id="CHEBI:30616"/>
    </ligand>
</feature>
<dbReference type="Proteomes" id="UP000695007">
    <property type="component" value="Unplaced"/>
</dbReference>
<dbReference type="InterPro" id="IPR014746">
    <property type="entry name" value="Gln_synth/guanido_kin_cat_dom"/>
</dbReference>
<dbReference type="PROSITE" id="PS00112">
    <property type="entry name" value="PHOSPHAGEN_KINASE"/>
    <property type="match status" value="1"/>
</dbReference>
<evidence type="ECO:0000313" key="13">
    <source>
        <dbReference type="RefSeq" id="XP_011501058.1"/>
    </source>
</evidence>
<dbReference type="KEGG" id="csol:105364747"/>
<dbReference type="Pfam" id="PF02807">
    <property type="entry name" value="ATP-gua_PtransN"/>
    <property type="match status" value="1"/>
</dbReference>
<keyword evidence="6 8" id="KW-0067">ATP-binding</keyword>
<dbReference type="PANTHER" id="PTHR11547:SF38">
    <property type="entry name" value="ARGININE KINASE 1-RELATED"/>
    <property type="match status" value="1"/>
</dbReference>
<evidence type="ECO:0000256" key="6">
    <source>
        <dbReference type="ARBA" id="ARBA00022840"/>
    </source>
</evidence>
<dbReference type="GO" id="GO:0005524">
    <property type="term" value="F:ATP binding"/>
    <property type="evidence" value="ECO:0007669"/>
    <property type="project" value="UniProtKB-UniRule"/>
</dbReference>
<dbReference type="Gene3D" id="1.10.135.10">
    <property type="entry name" value="ATP:guanido phosphotransferase, N-terminal domain"/>
    <property type="match status" value="1"/>
</dbReference>
<name>A0AAJ7DYH2_9HYME</name>
<gene>
    <name evidence="13" type="primary">LOC105364747</name>
</gene>
<evidence type="ECO:0000256" key="7">
    <source>
        <dbReference type="PROSITE-ProRule" id="PRU00842"/>
    </source>
</evidence>
<sequence>MCDKSKCSCKKKGGQAAASVVQLLESEFTKYLEKPSNSLLRKYLTRDVFDKLKTRKTRFGSSLLDVIQSGMKNPDSNIGVYACDPEAYTIFAALFDPIIEEYHEGFKPMDIHPPANWGDPSVMPKLDPENKYIISTRIRCARSLENYPFNPTMTNEHYFEIQDKLSRALESLDGELKGKYYPLKDMDKETKQRLIDEHFLFKEGDRFLQDAHACEFWPNGRGIFYNDKKTLLAWCNEEDHLRLISMQMGGDLTAVYTRLINAICKMERQVKFSHDKRLGYLTFCPTNLGTTIRASVHIKLPKLAVDLPEFEKIAGTYNLQVRGTRGEHSESEGGVYDVSNKRRMGLTEHEAILEMGKGIAELIKKEESL</sequence>
<evidence type="ECO:0000256" key="1">
    <source>
        <dbReference type="ARBA" id="ARBA00006798"/>
    </source>
</evidence>
<feature type="binding site" evidence="8">
    <location>
        <begin position="135"/>
        <end position="139"/>
    </location>
    <ligand>
        <name>ATP</name>
        <dbReference type="ChEBI" id="CHEBI:30616"/>
    </ligand>
</feature>
<keyword evidence="4 8" id="KW-0547">Nucleotide-binding</keyword>
<dbReference type="PROSITE" id="PS51510">
    <property type="entry name" value="PHOSPHAGEN_KINASE_C"/>
    <property type="match status" value="1"/>
</dbReference>
<protein>
    <recommendedName>
        <fullName evidence="2">arginine kinase</fullName>
        <ecNumber evidence="2">2.7.3.3</ecNumber>
    </recommendedName>
</protein>
<dbReference type="Pfam" id="PF00217">
    <property type="entry name" value="ATP-gua_Ptrans"/>
    <property type="match status" value="1"/>
</dbReference>
<feature type="binding site" evidence="8">
    <location>
        <begin position="293"/>
        <end position="297"/>
    </location>
    <ligand>
        <name>ATP</name>
        <dbReference type="ChEBI" id="CHEBI:30616"/>
    </ligand>
</feature>
<dbReference type="EC" id="2.7.3.3" evidence="2"/>
<reference evidence="13" key="1">
    <citation type="submission" date="2025-08" db="UniProtKB">
        <authorList>
            <consortium name="RefSeq"/>
        </authorList>
    </citation>
    <scope>IDENTIFICATION</scope>
</reference>
<feature type="domain" description="Phosphagen kinase N-terminal" evidence="10">
    <location>
        <begin position="20"/>
        <end position="104"/>
    </location>
</feature>
<dbReference type="GO" id="GO:0005615">
    <property type="term" value="C:extracellular space"/>
    <property type="evidence" value="ECO:0007669"/>
    <property type="project" value="TreeGrafter"/>
</dbReference>
<proteinExistence type="inferred from homology"/>
<dbReference type="SUPFAM" id="SSF48034">
    <property type="entry name" value="Guanido kinase N-terminal domain"/>
    <property type="match status" value="1"/>
</dbReference>
<evidence type="ECO:0000256" key="4">
    <source>
        <dbReference type="ARBA" id="ARBA00022741"/>
    </source>
</evidence>
<evidence type="ECO:0000256" key="9">
    <source>
        <dbReference type="RuleBase" id="RU000505"/>
    </source>
</evidence>
<dbReference type="FunFam" id="3.30.590.10:FF:000006">
    <property type="entry name" value="Arginine kinase 1"/>
    <property type="match status" value="1"/>
</dbReference>
<dbReference type="AlphaFoldDB" id="A0AAJ7DYH2"/>
<dbReference type="GO" id="GO:0004054">
    <property type="term" value="F:arginine kinase activity"/>
    <property type="evidence" value="ECO:0007669"/>
    <property type="project" value="UniProtKB-EC"/>
</dbReference>
<dbReference type="GeneID" id="105364747"/>
<dbReference type="GO" id="GO:0004111">
    <property type="term" value="F:creatine kinase activity"/>
    <property type="evidence" value="ECO:0007669"/>
    <property type="project" value="InterPro"/>
</dbReference>
<dbReference type="Gene3D" id="3.30.590.10">
    <property type="entry name" value="Glutamine synthetase/guanido kinase, catalytic domain"/>
    <property type="match status" value="1"/>
</dbReference>
<dbReference type="InterPro" id="IPR036802">
    <property type="entry name" value="ATP-guanido_PTrfase_N_sf"/>
</dbReference>
<dbReference type="FunFam" id="1.10.135.10:FF:000003">
    <property type="entry name" value="Three-domain arginine kinase"/>
    <property type="match status" value="1"/>
</dbReference>
<comment type="similarity">
    <text evidence="1 7 9">Belongs to the ATP:guanido phosphotransferase family.</text>
</comment>
<feature type="domain" description="Phosphagen kinase C-terminal" evidence="11">
    <location>
        <begin position="132"/>
        <end position="369"/>
    </location>
</feature>
<evidence type="ECO:0000259" key="11">
    <source>
        <dbReference type="PROSITE" id="PS51510"/>
    </source>
</evidence>
<accession>A0AAJ7DYH2</accession>
<dbReference type="SUPFAM" id="SSF55931">
    <property type="entry name" value="Glutamine synthetase/guanido kinase"/>
    <property type="match status" value="1"/>
</dbReference>
<organism evidence="12 13">
    <name type="scientific">Ceratosolen solmsi marchali</name>
    <dbReference type="NCBI Taxonomy" id="326594"/>
    <lineage>
        <taxon>Eukaryota</taxon>
        <taxon>Metazoa</taxon>
        <taxon>Ecdysozoa</taxon>
        <taxon>Arthropoda</taxon>
        <taxon>Hexapoda</taxon>
        <taxon>Insecta</taxon>
        <taxon>Pterygota</taxon>
        <taxon>Neoptera</taxon>
        <taxon>Endopterygota</taxon>
        <taxon>Hymenoptera</taxon>
        <taxon>Apocrita</taxon>
        <taxon>Proctotrupomorpha</taxon>
        <taxon>Chalcidoidea</taxon>
        <taxon>Agaonidae</taxon>
        <taxon>Agaoninae</taxon>
        <taxon>Ceratosolen</taxon>
    </lineage>
</organism>
<dbReference type="RefSeq" id="XP_011501058.1">
    <property type="nucleotide sequence ID" value="XM_011502756.1"/>
</dbReference>
<keyword evidence="3 8" id="KW-0808">Transferase</keyword>
<evidence type="ECO:0000259" key="10">
    <source>
        <dbReference type="PROSITE" id="PS51509"/>
    </source>
</evidence>
<keyword evidence="12" id="KW-1185">Reference proteome</keyword>
<dbReference type="PANTHER" id="PTHR11547">
    <property type="entry name" value="ARGININE OR CREATINE KINASE"/>
    <property type="match status" value="1"/>
</dbReference>